<dbReference type="Proteomes" id="UP000503440">
    <property type="component" value="Plasmid pB18-3"/>
</dbReference>
<keyword evidence="1" id="KW-1133">Transmembrane helix</keyword>
<feature type="transmembrane region" description="Helical" evidence="1">
    <location>
        <begin position="142"/>
        <end position="159"/>
    </location>
</feature>
<feature type="transmembrane region" description="Helical" evidence="1">
    <location>
        <begin position="101"/>
        <end position="122"/>
    </location>
</feature>
<evidence type="ECO:0000256" key="1">
    <source>
        <dbReference type="SAM" id="Phobius"/>
    </source>
</evidence>
<reference evidence="2 3" key="1">
    <citation type="submission" date="2019-09" db="EMBL/GenBank/DDBJ databases">
        <title>Non-baumannii Acinetobacter spp. carrying blaNDM-1 isolated in China.</title>
        <authorList>
            <person name="Cui C."/>
            <person name="Chen C."/>
            <person name="Sun J."/>
            <person name="Liu Y."/>
        </authorList>
    </citation>
    <scope>NUCLEOTIDE SEQUENCE [LARGE SCALE GENOMIC DNA]</scope>
    <source>
        <strain evidence="2 3">B18</strain>
        <plasmid evidence="3">pb18-3</plasmid>
    </source>
</reference>
<keyword evidence="1" id="KW-0472">Membrane</keyword>
<organism evidence="2 3">
    <name type="scientific">Acinetobacter indicus</name>
    <dbReference type="NCBI Taxonomy" id="756892"/>
    <lineage>
        <taxon>Bacteria</taxon>
        <taxon>Pseudomonadati</taxon>
        <taxon>Pseudomonadota</taxon>
        <taxon>Gammaproteobacteria</taxon>
        <taxon>Moraxellales</taxon>
        <taxon>Moraxellaceae</taxon>
        <taxon>Acinetobacter</taxon>
    </lineage>
</organism>
<feature type="transmembrane region" description="Helical" evidence="1">
    <location>
        <begin position="12"/>
        <end position="30"/>
    </location>
</feature>
<feature type="transmembrane region" description="Helical" evidence="1">
    <location>
        <begin position="42"/>
        <end position="59"/>
    </location>
</feature>
<name>A0A6C0Y749_9GAMM</name>
<evidence type="ECO:0000313" key="3">
    <source>
        <dbReference type="Proteomes" id="UP000503440"/>
    </source>
</evidence>
<geneLocation type="plasmid" evidence="3">
    <name>pb18-3</name>
</geneLocation>
<evidence type="ECO:0000313" key="2">
    <source>
        <dbReference type="EMBL" id="QIC72087.1"/>
    </source>
</evidence>
<keyword evidence="2" id="KW-0614">Plasmid</keyword>
<proteinExistence type="predicted"/>
<dbReference type="RefSeq" id="WP_163146646.1">
    <property type="nucleotide sequence ID" value="NZ_CP044458.1"/>
</dbReference>
<dbReference type="EMBL" id="CP044458">
    <property type="protein sequence ID" value="QIC72087.1"/>
    <property type="molecule type" value="Genomic_DNA"/>
</dbReference>
<sequence>MPNNNIAIGVFLHRLYLALLSCFMIMVWLAFDHVLFPLADSLPIAFMFAFWVLVAPWFIQKRGIQFLSFDILETADSRLHFSRGNSWRYLLSLHGLNPQQLYLIPLRQIMLNMAFGGIYFLLSRSDVSVFITLPIATLGGYLTARSLCFSICLVFTIIAETMGSEFRGK</sequence>
<dbReference type="AlphaFoldDB" id="A0A6C0Y749"/>
<keyword evidence="1" id="KW-0812">Transmembrane</keyword>
<accession>A0A6C0Y749</accession>
<protein>
    <submittedName>
        <fullName evidence="2">Uncharacterized protein</fullName>
    </submittedName>
</protein>
<gene>
    <name evidence="2" type="ORF">FSC09_17160</name>
</gene>